<accession>A0A9W6UNI5</accession>
<evidence type="ECO:0000313" key="2">
    <source>
        <dbReference type="Proteomes" id="UP001165143"/>
    </source>
</evidence>
<dbReference type="Proteomes" id="UP001165143">
    <property type="component" value="Unassembled WGS sequence"/>
</dbReference>
<gene>
    <name evidence="1" type="ORF">Kpho01_29100</name>
</gene>
<dbReference type="RefSeq" id="WP_033255688.1">
    <property type="nucleotide sequence ID" value="NZ_BSRX01000015.1"/>
</dbReference>
<name>A0A9W6UNI5_9ACTN</name>
<dbReference type="EMBL" id="BSRX01000015">
    <property type="protein sequence ID" value="GLW54899.1"/>
    <property type="molecule type" value="Genomic_DNA"/>
</dbReference>
<protein>
    <submittedName>
        <fullName evidence="1">Uncharacterized protein</fullName>
    </submittedName>
</protein>
<evidence type="ECO:0000313" key="1">
    <source>
        <dbReference type="EMBL" id="GLW54899.1"/>
    </source>
</evidence>
<comment type="caution">
    <text evidence="1">The sequence shown here is derived from an EMBL/GenBank/DDBJ whole genome shotgun (WGS) entry which is preliminary data.</text>
</comment>
<organism evidence="1 2">
    <name type="scientific">Kitasatospora phosalacinea</name>
    <dbReference type="NCBI Taxonomy" id="2065"/>
    <lineage>
        <taxon>Bacteria</taxon>
        <taxon>Bacillati</taxon>
        <taxon>Actinomycetota</taxon>
        <taxon>Actinomycetes</taxon>
        <taxon>Kitasatosporales</taxon>
        <taxon>Streptomycetaceae</taxon>
        <taxon>Kitasatospora</taxon>
    </lineage>
</organism>
<reference evidence="1" key="1">
    <citation type="submission" date="2023-02" db="EMBL/GenBank/DDBJ databases">
        <title>Kitasatospora phosalacinea NBRC 14362.</title>
        <authorList>
            <person name="Ichikawa N."/>
            <person name="Sato H."/>
            <person name="Tonouchi N."/>
        </authorList>
    </citation>
    <scope>NUCLEOTIDE SEQUENCE</scope>
    <source>
        <strain evidence="1">NBRC 14362</strain>
    </source>
</reference>
<dbReference type="AlphaFoldDB" id="A0A9W6UNI5"/>
<dbReference type="OrthoDB" id="3872002at2"/>
<proteinExistence type="predicted"/>
<sequence length="109" mass="11896">MADGYRVNTDELEAVVKRLRVIQQNMAQTADRSTYGTEVPAEAFGVNFSHATDLYQAHSRMQSWLSTTIAGLNSLISDFGDKAQTVNNAYKGQEAENSAAMTQYGQGAN</sequence>